<dbReference type="STRING" id="1408163.A0A0F4YRU5"/>
<feature type="transmembrane region" description="Helical" evidence="8">
    <location>
        <begin position="58"/>
        <end position="75"/>
    </location>
</feature>
<keyword evidence="3 8" id="KW-0812">Transmembrane</keyword>
<dbReference type="PROSITE" id="PS50283">
    <property type="entry name" value="NA_SOLUT_SYMP_3"/>
    <property type="match status" value="1"/>
</dbReference>
<evidence type="ECO:0000256" key="7">
    <source>
        <dbReference type="SAM" id="MobiDB-lite"/>
    </source>
</evidence>
<feature type="transmembrane region" description="Helical" evidence="8">
    <location>
        <begin position="459"/>
        <end position="479"/>
    </location>
</feature>
<protein>
    <submittedName>
        <fullName evidence="9">SSS family solute:Na+ symporter</fullName>
    </submittedName>
</protein>
<evidence type="ECO:0000256" key="8">
    <source>
        <dbReference type="SAM" id="Phobius"/>
    </source>
</evidence>
<gene>
    <name evidence="9" type="ORF">T310_5168</name>
</gene>
<evidence type="ECO:0000256" key="4">
    <source>
        <dbReference type="ARBA" id="ARBA00022989"/>
    </source>
</evidence>
<accession>A0A0F4YRU5</accession>
<feature type="transmembrane region" description="Helical" evidence="8">
    <location>
        <begin position="616"/>
        <end position="637"/>
    </location>
</feature>
<feature type="transmembrane region" description="Helical" evidence="8">
    <location>
        <begin position="199"/>
        <end position="218"/>
    </location>
</feature>
<evidence type="ECO:0000313" key="9">
    <source>
        <dbReference type="EMBL" id="KKA20805.1"/>
    </source>
</evidence>
<dbReference type="InterPro" id="IPR031155">
    <property type="entry name" value="DUR"/>
</dbReference>
<dbReference type="PANTHER" id="PTHR46154">
    <property type="match status" value="1"/>
</dbReference>
<keyword evidence="4 8" id="KW-1133">Transmembrane helix</keyword>
<dbReference type="Gene3D" id="1.20.1730.10">
    <property type="entry name" value="Sodium/glucose cotransporter"/>
    <property type="match status" value="1"/>
</dbReference>
<feature type="transmembrane region" description="Helical" evidence="8">
    <location>
        <begin position="403"/>
        <end position="425"/>
    </location>
</feature>
<dbReference type="GO" id="GO:0005886">
    <property type="term" value="C:plasma membrane"/>
    <property type="evidence" value="ECO:0007669"/>
    <property type="project" value="TreeGrafter"/>
</dbReference>
<comment type="caution">
    <text evidence="9">The sequence shown here is derived from an EMBL/GenBank/DDBJ whole genome shotgun (WGS) entry which is preliminary data.</text>
</comment>
<dbReference type="RefSeq" id="XP_013327417.1">
    <property type="nucleotide sequence ID" value="XM_013471963.1"/>
</dbReference>
<feature type="transmembrane region" description="Helical" evidence="8">
    <location>
        <begin position="431"/>
        <end position="452"/>
    </location>
</feature>
<dbReference type="AlphaFoldDB" id="A0A0F4YRU5"/>
<feature type="transmembrane region" description="Helical" evidence="8">
    <location>
        <begin position="357"/>
        <end position="382"/>
    </location>
</feature>
<dbReference type="PANTHER" id="PTHR46154:SF3">
    <property type="entry name" value="DUR32P"/>
    <property type="match status" value="1"/>
</dbReference>
<dbReference type="EMBL" id="LASV01000230">
    <property type="protein sequence ID" value="KKA20805.1"/>
    <property type="molecule type" value="Genomic_DNA"/>
</dbReference>
<dbReference type="CDD" id="cd11476">
    <property type="entry name" value="SLC5sbd_DUR3"/>
    <property type="match status" value="1"/>
</dbReference>
<dbReference type="Proteomes" id="UP000053958">
    <property type="component" value="Unassembled WGS sequence"/>
</dbReference>
<feature type="transmembrane region" description="Helical" evidence="8">
    <location>
        <begin position="16"/>
        <end position="37"/>
    </location>
</feature>
<evidence type="ECO:0000256" key="6">
    <source>
        <dbReference type="RuleBase" id="RU362091"/>
    </source>
</evidence>
<keyword evidence="10" id="KW-1185">Reference proteome</keyword>
<evidence type="ECO:0000256" key="1">
    <source>
        <dbReference type="ARBA" id="ARBA00004141"/>
    </source>
</evidence>
<evidence type="ECO:0000256" key="5">
    <source>
        <dbReference type="ARBA" id="ARBA00023136"/>
    </source>
</evidence>
<dbReference type="GO" id="GO:0015204">
    <property type="term" value="F:urea transmembrane transporter activity"/>
    <property type="evidence" value="ECO:0007669"/>
    <property type="project" value="InterPro"/>
</dbReference>
<proteinExistence type="inferred from homology"/>
<organism evidence="9 10">
    <name type="scientific">Rasamsonia emersonii (strain ATCC 16479 / CBS 393.64 / IMI 116815)</name>
    <dbReference type="NCBI Taxonomy" id="1408163"/>
    <lineage>
        <taxon>Eukaryota</taxon>
        <taxon>Fungi</taxon>
        <taxon>Dikarya</taxon>
        <taxon>Ascomycota</taxon>
        <taxon>Pezizomycotina</taxon>
        <taxon>Eurotiomycetes</taxon>
        <taxon>Eurotiomycetidae</taxon>
        <taxon>Eurotiales</taxon>
        <taxon>Trichocomaceae</taxon>
        <taxon>Rasamsonia</taxon>
    </lineage>
</organism>
<comment type="subcellular location">
    <subcellularLocation>
        <location evidence="1">Membrane</location>
        <topology evidence="1">Multi-pass membrane protein</topology>
    </subcellularLocation>
</comment>
<feature type="transmembrane region" description="Helical" evidence="8">
    <location>
        <begin position="169"/>
        <end position="187"/>
    </location>
</feature>
<evidence type="ECO:0000256" key="2">
    <source>
        <dbReference type="ARBA" id="ARBA00006434"/>
    </source>
</evidence>
<feature type="transmembrane region" description="Helical" evidence="8">
    <location>
        <begin position="291"/>
        <end position="316"/>
    </location>
</feature>
<comment type="similarity">
    <text evidence="2 6">Belongs to the sodium:solute symporter (SSF) (TC 2.A.21) family.</text>
</comment>
<feature type="transmembrane region" description="Helical" evidence="8">
    <location>
        <begin position="499"/>
        <end position="519"/>
    </location>
</feature>
<evidence type="ECO:0000313" key="10">
    <source>
        <dbReference type="Proteomes" id="UP000053958"/>
    </source>
</evidence>
<feature type="region of interest" description="Disordered" evidence="7">
    <location>
        <begin position="565"/>
        <end position="588"/>
    </location>
</feature>
<feature type="compositionally biased region" description="Basic and acidic residues" evidence="7">
    <location>
        <begin position="565"/>
        <end position="582"/>
    </location>
</feature>
<dbReference type="OrthoDB" id="6132759at2759"/>
<feature type="transmembrane region" description="Helical" evidence="8">
    <location>
        <begin position="95"/>
        <end position="114"/>
    </location>
</feature>
<sequence>MVDVGDGISLLSQGTGYGMIIGLGILFALIILAAVKIQKLYLMEDSGKSEMFMVANRSVGTGLTCSAVFSSWMWINETVFACVYCYEYGIAVPMWWGVGLSFQIALMAVLGVLAKIRVPYAHTSLEIIRRRYGNLGHFVFTVLNLINNIFGCSSMILAGSQLVTGITGMHLAAATILLPFGVVLYTAVGGLKATFLTDFLHTTIALILIIYFTLSVLANEHIGGLHGLYDKLMAKAGTYYIDGNYAGSLLTFKSKGAMMFGLILKFGNLALVTMDTAFWQKSFASEVHSTVPGYDLAALAIFAVPWGLGTVIGLSARVVNDLPIFPTYPKSLNASEINSGMVMPYTVKALLGNGATVGILLLLFMAVTSTVSSSMIAVSSIISFDVYRTYINPKATDRQVVRVSHLGVVFHGIFIAGFALALNYGGANMNWINYFSPILTCPGIFPLMMTLFWSGQTRLAAIVSPILGLITGVSIWLGTAYSLYGKISIDTTSAQAPSLYGSVGSLFSPILYSVIISYIRPQTFDWREFLRINLVEDESETEISTPAESETPHSSQSVVVLNEAQTEKGERAEKAAHQEPRTRRVTKTNNAAATTGSLDHVVHPFDEATLRYLRKWLHIAVGVLIFIVLITFVVWPMPLYRDYIFTRSFFTGWTTVAIIWQFFALFAVVIYPVWDGRHAIAKSVRGLVSNLRK</sequence>
<name>A0A0F4YRU5_RASE3</name>
<evidence type="ECO:0000256" key="3">
    <source>
        <dbReference type="ARBA" id="ARBA00022692"/>
    </source>
</evidence>
<dbReference type="InterPro" id="IPR038377">
    <property type="entry name" value="Na/Glc_symporter_sf"/>
</dbReference>
<keyword evidence="5 8" id="KW-0472">Membrane</keyword>
<dbReference type="Pfam" id="PF00474">
    <property type="entry name" value="SSF"/>
    <property type="match status" value="1"/>
</dbReference>
<dbReference type="GeneID" id="25317513"/>
<feature type="transmembrane region" description="Helical" evidence="8">
    <location>
        <begin position="257"/>
        <end position="279"/>
    </location>
</feature>
<reference evidence="9 10" key="1">
    <citation type="submission" date="2015-04" db="EMBL/GenBank/DDBJ databases">
        <authorList>
            <person name="Heijne W.H."/>
            <person name="Fedorova N.D."/>
            <person name="Nierman W.C."/>
            <person name="Vollebregt A.W."/>
            <person name="Zhao Z."/>
            <person name="Wu L."/>
            <person name="Kumar M."/>
            <person name="Stam H."/>
            <person name="van den Berg M.A."/>
            <person name="Pel H.J."/>
        </authorList>
    </citation>
    <scope>NUCLEOTIDE SEQUENCE [LARGE SCALE GENOMIC DNA]</scope>
    <source>
        <strain evidence="9 10">CBS 393.64</strain>
    </source>
</reference>
<dbReference type="InterPro" id="IPR001734">
    <property type="entry name" value="Na/solute_symporter"/>
</dbReference>
<feature type="transmembrane region" description="Helical" evidence="8">
    <location>
        <begin position="135"/>
        <end position="157"/>
    </location>
</feature>
<feature type="transmembrane region" description="Helical" evidence="8">
    <location>
        <begin position="649"/>
        <end position="674"/>
    </location>
</feature>